<organism evidence="2 3">
    <name type="scientific">Aspergillus campestris (strain IBT 28561)</name>
    <dbReference type="NCBI Taxonomy" id="1392248"/>
    <lineage>
        <taxon>Eukaryota</taxon>
        <taxon>Fungi</taxon>
        <taxon>Dikarya</taxon>
        <taxon>Ascomycota</taxon>
        <taxon>Pezizomycotina</taxon>
        <taxon>Eurotiomycetes</taxon>
        <taxon>Eurotiomycetidae</taxon>
        <taxon>Eurotiales</taxon>
        <taxon>Aspergillaceae</taxon>
        <taxon>Aspergillus</taxon>
        <taxon>Aspergillus subgen. Circumdati</taxon>
    </lineage>
</organism>
<evidence type="ECO:0000313" key="3">
    <source>
        <dbReference type="Proteomes" id="UP000234254"/>
    </source>
</evidence>
<evidence type="ECO:0000256" key="1">
    <source>
        <dbReference type="SAM" id="Phobius"/>
    </source>
</evidence>
<dbReference type="OrthoDB" id="543156at2759"/>
<keyword evidence="1" id="KW-0472">Membrane</keyword>
<proteinExistence type="predicted"/>
<accession>A0A2I1DCK2</accession>
<feature type="transmembrane region" description="Helical" evidence="1">
    <location>
        <begin position="138"/>
        <end position="158"/>
    </location>
</feature>
<protein>
    <recommendedName>
        <fullName evidence="4">DJ-1/PfpI domain-containing protein</fullName>
    </recommendedName>
</protein>
<dbReference type="InterPro" id="IPR052158">
    <property type="entry name" value="INH-QAR"/>
</dbReference>
<evidence type="ECO:0008006" key="4">
    <source>
        <dbReference type="Google" id="ProtNLM"/>
    </source>
</evidence>
<gene>
    <name evidence="2" type="ORF">P168DRAFT_98573</name>
</gene>
<dbReference type="RefSeq" id="XP_024696185.1">
    <property type="nucleotide sequence ID" value="XM_024842261.1"/>
</dbReference>
<name>A0A2I1DCK2_ASPC2</name>
<dbReference type="PANTHER" id="PTHR43130">
    <property type="entry name" value="ARAC-FAMILY TRANSCRIPTIONAL REGULATOR"/>
    <property type="match status" value="1"/>
</dbReference>
<dbReference type="GeneID" id="36549790"/>
<dbReference type="Proteomes" id="UP000234254">
    <property type="component" value="Unassembled WGS sequence"/>
</dbReference>
<reference evidence="2" key="1">
    <citation type="submission" date="2016-12" db="EMBL/GenBank/DDBJ databases">
        <title>The genomes of Aspergillus section Nigri reveals drivers in fungal speciation.</title>
        <authorList>
            <consortium name="DOE Joint Genome Institute"/>
            <person name="Vesth T.C."/>
            <person name="Nybo J."/>
            <person name="Theobald S."/>
            <person name="Brandl J."/>
            <person name="Frisvad J.C."/>
            <person name="Nielsen K.F."/>
            <person name="Lyhne E.K."/>
            <person name="Kogle M.E."/>
            <person name="Kuo A."/>
            <person name="Riley R."/>
            <person name="Clum A."/>
            <person name="Nolan M."/>
            <person name="Lipzen A."/>
            <person name="Salamov A."/>
            <person name="Henrissat B."/>
            <person name="Wiebenga A."/>
            <person name="De vries R.P."/>
            <person name="Grigoriev I.V."/>
            <person name="Mortensen U.H."/>
            <person name="Andersen M.R."/>
            <person name="Baker S.E."/>
        </authorList>
    </citation>
    <scope>NUCLEOTIDE SEQUENCE</scope>
    <source>
        <strain evidence="2">IBT 28561</strain>
    </source>
</reference>
<comment type="caution">
    <text evidence="2">The sequence shown here is derived from an EMBL/GenBank/DDBJ whole genome shotgun (WGS) entry which is preliminary data.</text>
</comment>
<dbReference type="VEuPathDB" id="FungiDB:P168DRAFT_98573"/>
<evidence type="ECO:0000313" key="2">
    <source>
        <dbReference type="EMBL" id="PKY07591.1"/>
    </source>
</evidence>
<sequence>MSPIHKIGLLLYPNADLLDFTGPLEVFSHALHNHNPDNPDRIFSTTTLARAQSIPVGKDSLTVTADVVLSNTSEEAISQLLARLDFDILMVPGAPPAVVTGVIEEAEGVEKRVVRAFVGLDGGRGQGRGQGGRARERILFSVCTGAVVLGAAGVLGGMRVTTHYGRWGGWMISVGIKKGGRWKWWRGRGSWMGGCYSMEGVMVVVR</sequence>
<dbReference type="InterPro" id="IPR029062">
    <property type="entry name" value="Class_I_gatase-like"/>
</dbReference>
<dbReference type="PANTHER" id="PTHR43130:SF3">
    <property type="entry name" value="HTH-TYPE TRANSCRIPTIONAL REGULATOR RV1931C"/>
    <property type="match status" value="1"/>
</dbReference>
<keyword evidence="1" id="KW-1133">Transmembrane helix</keyword>
<dbReference type="AlphaFoldDB" id="A0A2I1DCK2"/>
<dbReference type="Gene3D" id="3.40.50.880">
    <property type="match status" value="1"/>
</dbReference>
<keyword evidence="1" id="KW-0812">Transmembrane</keyword>
<keyword evidence="3" id="KW-1185">Reference proteome</keyword>
<dbReference type="EMBL" id="MSFM01000002">
    <property type="protein sequence ID" value="PKY07591.1"/>
    <property type="molecule type" value="Genomic_DNA"/>
</dbReference>
<dbReference type="SUPFAM" id="SSF52317">
    <property type="entry name" value="Class I glutamine amidotransferase-like"/>
    <property type="match status" value="1"/>
</dbReference>